<evidence type="ECO:0000313" key="4">
    <source>
        <dbReference type="Proteomes" id="UP001428341"/>
    </source>
</evidence>
<evidence type="ECO:0000259" key="2">
    <source>
        <dbReference type="Pfam" id="PF07727"/>
    </source>
</evidence>
<organism evidence="3 4">
    <name type="scientific">Citrus x changshan-huyou</name>
    <dbReference type="NCBI Taxonomy" id="2935761"/>
    <lineage>
        <taxon>Eukaryota</taxon>
        <taxon>Viridiplantae</taxon>
        <taxon>Streptophyta</taxon>
        <taxon>Embryophyta</taxon>
        <taxon>Tracheophyta</taxon>
        <taxon>Spermatophyta</taxon>
        <taxon>Magnoliopsida</taxon>
        <taxon>eudicotyledons</taxon>
        <taxon>Gunneridae</taxon>
        <taxon>Pentapetalae</taxon>
        <taxon>rosids</taxon>
        <taxon>malvids</taxon>
        <taxon>Sapindales</taxon>
        <taxon>Rutaceae</taxon>
        <taxon>Aurantioideae</taxon>
        <taxon>Citrus</taxon>
    </lineage>
</organism>
<sequence length="300" mass="33770">MTGSNDVFVDDVEYRAYAGEQPVREENSINGQIEETREEPVDGVAPEARGVAGAEPQLGRGHRQRQLSTRLKDYVIHTTQVLHPSVSLPARSLGHMQSSGSLYPIARYVNCDKFSLRHCAFLAAITAGVEPNSFAEAVKDKKWREAMQQEIHALENNGTWIVEPLPVGKRAIGCKWVFKIKYQADGTVERYKARLVILGNKQVEGIDYKETFAPVAKLVTVRTFLAVAAARKWELHQMDVHNAFLHGDLNEEVYMRMPPGFHSQQQGMVCRLRKSLYGLRQAPRCWFAKLAAALKNYGFS</sequence>
<accession>A0AAP0LIX5</accession>
<reference evidence="3 4" key="1">
    <citation type="submission" date="2024-05" db="EMBL/GenBank/DDBJ databases">
        <title>Haplotype-resolved chromosome-level genome assembly of Huyou (Citrus changshanensis).</title>
        <authorList>
            <person name="Miao C."/>
            <person name="Chen W."/>
            <person name="Wu Y."/>
            <person name="Wang L."/>
            <person name="Zhao S."/>
            <person name="Grierson D."/>
            <person name="Xu C."/>
            <person name="Chen K."/>
        </authorList>
    </citation>
    <scope>NUCLEOTIDE SEQUENCE [LARGE SCALE GENOMIC DNA]</scope>
    <source>
        <strain evidence="3">01-14</strain>
        <tissue evidence="3">Leaf</tissue>
    </source>
</reference>
<comment type="caution">
    <text evidence="3">The sequence shown here is derived from an EMBL/GenBank/DDBJ whole genome shotgun (WGS) entry which is preliminary data.</text>
</comment>
<feature type="domain" description="Reverse transcriptase Ty1/copia-type" evidence="2">
    <location>
        <begin position="158"/>
        <end position="299"/>
    </location>
</feature>
<dbReference type="Pfam" id="PF07727">
    <property type="entry name" value="RVT_2"/>
    <property type="match status" value="1"/>
</dbReference>
<dbReference type="InterPro" id="IPR043502">
    <property type="entry name" value="DNA/RNA_pol_sf"/>
</dbReference>
<name>A0AAP0LIX5_9ROSI</name>
<dbReference type="EMBL" id="JBCGBO010000025">
    <property type="protein sequence ID" value="KAK9176168.1"/>
    <property type="molecule type" value="Genomic_DNA"/>
</dbReference>
<feature type="region of interest" description="Disordered" evidence="1">
    <location>
        <begin position="19"/>
        <end position="43"/>
    </location>
</feature>
<proteinExistence type="predicted"/>
<dbReference type="SUPFAM" id="SSF56672">
    <property type="entry name" value="DNA/RNA polymerases"/>
    <property type="match status" value="1"/>
</dbReference>
<dbReference type="InterPro" id="IPR013103">
    <property type="entry name" value="RVT_2"/>
</dbReference>
<evidence type="ECO:0000313" key="3">
    <source>
        <dbReference type="EMBL" id="KAK9176168.1"/>
    </source>
</evidence>
<protein>
    <recommendedName>
        <fullName evidence="2">Reverse transcriptase Ty1/copia-type domain-containing protein</fullName>
    </recommendedName>
</protein>
<evidence type="ECO:0000256" key="1">
    <source>
        <dbReference type="SAM" id="MobiDB-lite"/>
    </source>
</evidence>
<gene>
    <name evidence="3" type="ORF">WN944_028181</name>
</gene>
<dbReference type="AlphaFoldDB" id="A0AAP0LIX5"/>
<keyword evidence="4" id="KW-1185">Reference proteome</keyword>
<dbReference type="Proteomes" id="UP001428341">
    <property type="component" value="Unassembled WGS sequence"/>
</dbReference>